<name>A0A165RTQ6_9APHY</name>
<reference evidence="1 2" key="1">
    <citation type="journal article" date="2016" name="Mol. Biol. Evol.">
        <title>Comparative Genomics of Early-Diverging Mushroom-Forming Fungi Provides Insights into the Origins of Lignocellulose Decay Capabilities.</title>
        <authorList>
            <person name="Nagy L.G."/>
            <person name="Riley R."/>
            <person name="Tritt A."/>
            <person name="Adam C."/>
            <person name="Daum C."/>
            <person name="Floudas D."/>
            <person name="Sun H."/>
            <person name="Yadav J.S."/>
            <person name="Pangilinan J."/>
            <person name="Larsson K.H."/>
            <person name="Matsuura K."/>
            <person name="Barry K."/>
            <person name="Labutti K."/>
            <person name="Kuo R."/>
            <person name="Ohm R.A."/>
            <person name="Bhattacharya S.S."/>
            <person name="Shirouzu T."/>
            <person name="Yoshinaga Y."/>
            <person name="Martin F.M."/>
            <person name="Grigoriev I.V."/>
            <person name="Hibbett D.S."/>
        </authorList>
    </citation>
    <scope>NUCLEOTIDE SEQUENCE [LARGE SCALE GENOMIC DNA]</scope>
    <source>
        <strain evidence="1 2">L-15889</strain>
    </source>
</reference>
<evidence type="ECO:0000313" key="2">
    <source>
        <dbReference type="Proteomes" id="UP000076727"/>
    </source>
</evidence>
<protein>
    <submittedName>
        <fullName evidence="1">Uncharacterized protein</fullName>
    </submittedName>
</protein>
<sequence length="117" mass="13200">MILQLSAPPEEFLVDIRYDWRRRLNHITLPALCSALAHAERSGTRQRTNQLILGVHSLMTINYLHVYTFHIGSALLRSVFLGTRGSSTLSPLLFGRSNLVHNHCTLSSALSYPDSER</sequence>
<organism evidence="1 2">
    <name type="scientific">Daedalea quercina L-15889</name>
    <dbReference type="NCBI Taxonomy" id="1314783"/>
    <lineage>
        <taxon>Eukaryota</taxon>
        <taxon>Fungi</taxon>
        <taxon>Dikarya</taxon>
        <taxon>Basidiomycota</taxon>
        <taxon>Agaricomycotina</taxon>
        <taxon>Agaricomycetes</taxon>
        <taxon>Polyporales</taxon>
        <taxon>Fomitopsis</taxon>
    </lineage>
</organism>
<keyword evidence="2" id="KW-1185">Reference proteome</keyword>
<gene>
    <name evidence="1" type="ORF">DAEQUDRAFT_139917</name>
</gene>
<accession>A0A165RTQ6</accession>
<evidence type="ECO:0000313" key="1">
    <source>
        <dbReference type="EMBL" id="KZT71146.1"/>
    </source>
</evidence>
<proteinExistence type="predicted"/>
<dbReference type="EMBL" id="KV429047">
    <property type="protein sequence ID" value="KZT71146.1"/>
    <property type="molecule type" value="Genomic_DNA"/>
</dbReference>
<dbReference type="AlphaFoldDB" id="A0A165RTQ6"/>
<dbReference type="Proteomes" id="UP000076727">
    <property type="component" value="Unassembled WGS sequence"/>
</dbReference>